<proteinExistence type="predicted"/>
<comment type="caution">
    <text evidence="5">The sequence shown here is derived from an EMBL/GenBank/DDBJ whole genome shotgun (WGS) entry which is preliminary data.</text>
</comment>
<keyword evidence="2 4" id="KW-0812">Transmembrane</keyword>
<dbReference type="AlphaFoldDB" id="A0A2J6XCZ9"/>
<evidence type="ECO:0000256" key="1">
    <source>
        <dbReference type="ARBA" id="ARBA00004370"/>
    </source>
</evidence>
<dbReference type="GO" id="GO:0016020">
    <property type="term" value="C:membrane"/>
    <property type="evidence" value="ECO:0007669"/>
    <property type="project" value="UniProtKB-SubCell"/>
</dbReference>
<keyword evidence="3 4" id="KW-0472">Membrane</keyword>
<protein>
    <submittedName>
        <fullName evidence="5">Uncharacterized protein</fullName>
    </submittedName>
</protein>
<evidence type="ECO:0000256" key="3">
    <source>
        <dbReference type="ARBA" id="ARBA00023136"/>
    </source>
</evidence>
<sequence>MAAWFIFWVAAIIAIGGQIPLIVAAWRLYRQPPTVPAHIPRSNGQADLAWTLVTALATVVLFGFAYLALP</sequence>
<dbReference type="InterPro" id="IPR036257">
    <property type="entry name" value="Cyt_c_oxidase_su2_TM_sf"/>
</dbReference>
<comment type="subcellular location">
    <subcellularLocation>
        <location evidence="1">Membrane</location>
    </subcellularLocation>
</comment>
<evidence type="ECO:0000313" key="6">
    <source>
        <dbReference type="Proteomes" id="UP000243376"/>
    </source>
</evidence>
<feature type="transmembrane region" description="Helical" evidence="4">
    <location>
        <begin position="6"/>
        <end position="28"/>
    </location>
</feature>
<organism evidence="5 6">
    <name type="scientific">Chloroflexus aggregans</name>
    <dbReference type="NCBI Taxonomy" id="152260"/>
    <lineage>
        <taxon>Bacteria</taxon>
        <taxon>Bacillati</taxon>
        <taxon>Chloroflexota</taxon>
        <taxon>Chloroflexia</taxon>
        <taxon>Chloroflexales</taxon>
        <taxon>Chloroflexineae</taxon>
        <taxon>Chloroflexaceae</taxon>
        <taxon>Chloroflexus</taxon>
    </lineage>
</organism>
<evidence type="ECO:0000256" key="2">
    <source>
        <dbReference type="ARBA" id="ARBA00022692"/>
    </source>
</evidence>
<name>A0A2J6XCZ9_9CHLR</name>
<dbReference type="EMBL" id="PNIQ01000150">
    <property type="protein sequence ID" value="PMP85680.1"/>
    <property type="molecule type" value="Genomic_DNA"/>
</dbReference>
<keyword evidence="4" id="KW-1133">Transmembrane helix</keyword>
<gene>
    <name evidence="5" type="ORF">C0184_02190</name>
</gene>
<evidence type="ECO:0000256" key="4">
    <source>
        <dbReference type="SAM" id="Phobius"/>
    </source>
</evidence>
<evidence type="ECO:0000313" key="5">
    <source>
        <dbReference type="EMBL" id="PMP85680.1"/>
    </source>
</evidence>
<feature type="transmembrane region" description="Helical" evidence="4">
    <location>
        <begin position="48"/>
        <end position="69"/>
    </location>
</feature>
<reference evidence="5 6" key="1">
    <citation type="submission" date="2018-01" db="EMBL/GenBank/DDBJ databases">
        <title>Metagenomic assembled genomes from two thermal pools in the Uzon Caldera, Kamchatka, Russia.</title>
        <authorList>
            <person name="Wilkins L."/>
            <person name="Ettinger C."/>
        </authorList>
    </citation>
    <scope>NUCLEOTIDE SEQUENCE [LARGE SCALE GENOMIC DNA]</scope>
    <source>
        <strain evidence="5">ZAV-02</strain>
    </source>
</reference>
<accession>A0A2J6XCZ9</accession>
<dbReference type="Gene3D" id="1.10.287.90">
    <property type="match status" value="1"/>
</dbReference>
<dbReference type="Proteomes" id="UP000243376">
    <property type="component" value="Unassembled WGS sequence"/>
</dbReference>